<feature type="transmembrane region" description="Helical" evidence="10">
    <location>
        <begin position="183"/>
        <end position="204"/>
    </location>
</feature>
<evidence type="ECO:0000256" key="1">
    <source>
        <dbReference type="ARBA" id="ARBA00004127"/>
    </source>
</evidence>
<protein>
    <recommendedName>
        <fullName evidence="10">Vacuolar calcium ion transporter</fullName>
    </recommendedName>
</protein>
<accession>A0A4P9XQB0</accession>
<feature type="transmembrane region" description="Helical" evidence="10">
    <location>
        <begin position="403"/>
        <end position="423"/>
    </location>
</feature>
<dbReference type="Gene3D" id="1.20.1420.30">
    <property type="entry name" value="NCX, central ion-binding region"/>
    <property type="match status" value="1"/>
</dbReference>
<dbReference type="NCBIfam" id="TIGR00846">
    <property type="entry name" value="caca2"/>
    <property type="match status" value="1"/>
</dbReference>
<keyword evidence="3 10" id="KW-0813">Transport</keyword>
<evidence type="ECO:0000256" key="2">
    <source>
        <dbReference type="ARBA" id="ARBA00008170"/>
    </source>
</evidence>
<feature type="transmembrane region" description="Helical" evidence="10">
    <location>
        <begin position="273"/>
        <end position="293"/>
    </location>
</feature>
<dbReference type="GO" id="GO:0015369">
    <property type="term" value="F:calcium:proton antiporter activity"/>
    <property type="evidence" value="ECO:0007669"/>
    <property type="project" value="UniProtKB-UniRule"/>
</dbReference>
<feature type="transmembrane region" description="Helical" evidence="10">
    <location>
        <begin position="150"/>
        <end position="171"/>
    </location>
</feature>
<dbReference type="EMBL" id="KZ992639">
    <property type="protein sequence ID" value="RKP08092.1"/>
    <property type="molecule type" value="Genomic_DNA"/>
</dbReference>
<keyword evidence="7 10" id="KW-1133">Transmembrane helix</keyword>
<feature type="domain" description="Sodium/calcium exchanger membrane region" evidence="12">
    <location>
        <begin position="280"/>
        <end position="421"/>
    </location>
</feature>
<evidence type="ECO:0000256" key="5">
    <source>
        <dbReference type="ARBA" id="ARBA00022692"/>
    </source>
</evidence>
<reference evidence="14" key="1">
    <citation type="journal article" date="2018" name="Nat. Microbiol.">
        <title>Leveraging single-cell genomics to expand the fungal tree of life.</title>
        <authorList>
            <person name="Ahrendt S.R."/>
            <person name="Quandt C.A."/>
            <person name="Ciobanu D."/>
            <person name="Clum A."/>
            <person name="Salamov A."/>
            <person name="Andreopoulos B."/>
            <person name="Cheng J.F."/>
            <person name="Woyke T."/>
            <person name="Pelin A."/>
            <person name="Henrissat B."/>
            <person name="Reynolds N.K."/>
            <person name="Benny G.L."/>
            <person name="Smith M.E."/>
            <person name="James T.Y."/>
            <person name="Grigoriev I.V."/>
        </authorList>
    </citation>
    <scope>NUCLEOTIDE SEQUENCE [LARGE SCALE GENOMIC DNA]</scope>
    <source>
        <strain evidence="14">RSA 1356</strain>
    </source>
</reference>
<feature type="transmembrane region" description="Helical" evidence="10">
    <location>
        <begin position="342"/>
        <end position="369"/>
    </location>
</feature>
<keyword evidence="5 10" id="KW-0812">Transmembrane</keyword>
<keyword evidence="10" id="KW-0050">Antiport</keyword>
<dbReference type="NCBIfam" id="TIGR00378">
    <property type="entry name" value="cax"/>
    <property type="match status" value="1"/>
</dbReference>
<name>A0A4P9XQB0_9FUNG</name>
<feature type="transmembrane region" description="Helical" evidence="10">
    <location>
        <begin position="86"/>
        <end position="105"/>
    </location>
</feature>
<dbReference type="InterPro" id="IPR044880">
    <property type="entry name" value="NCX_ion-bd_dom_sf"/>
</dbReference>
<evidence type="ECO:0000313" key="14">
    <source>
        <dbReference type="Proteomes" id="UP000271241"/>
    </source>
</evidence>
<dbReference type="GO" id="GO:0006874">
    <property type="term" value="P:intracellular calcium ion homeostasis"/>
    <property type="evidence" value="ECO:0007669"/>
    <property type="project" value="TreeGrafter"/>
</dbReference>
<evidence type="ECO:0000256" key="10">
    <source>
        <dbReference type="RuleBase" id="RU365028"/>
    </source>
</evidence>
<keyword evidence="9 10" id="KW-0472">Membrane</keyword>
<evidence type="ECO:0000256" key="4">
    <source>
        <dbReference type="ARBA" id="ARBA00022568"/>
    </source>
</evidence>
<evidence type="ECO:0000256" key="9">
    <source>
        <dbReference type="ARBA" id="ARBA00023136"/>
    </source>
</evidence>
<dbReference type="GO" id="GO:0000329">
    <property type="term" value="C:fungal-type vacuole membrane"/>
    <property type="evidence" value="ECO:0007669"/>
    <property type="project" value="TreeGrafter"/>
</dbReference>
<evidence type="ECO:0000259" key="12">
    <source>
        <dbReference type="Pfam" id="PF01699"/>
    </source>
</evidence>
<organism evidence="13 14">
    <name type="scientific">Thamnocephalis sphaerospora</name>
    <dbReference type="NCBI Taxonomy" id="78915"/>
    <lineage>
        <taxon>Eukaryota</taxon>
        <taxon>Fungi</taxon>
        <taxon>Fungi incertae sedis</taxon>
        <taxon>Zoopagomycota</taxon>
        <taxon>Zoopagomycotina</taxon>
        <taxon>Zoopagomycetes</taxon>
        <taxon>Zoopagales</taxon>
        <taxon>Sigmoideomycetaceae</taxon>
        <taxon>Thamnocephalis</taxon>
    </lineage>
</organism>
<dbReference type="InterPro" id="IPR004713">
    <property type="entry name" value="CaH_exchang"/>
</dbReference>
<feature type="transmembrane region" description="Helical" evidence="10">
    <location>
        <begin position="57"/>
        <end position="80"/>
    </location>
</feature>
<keyword evidence="8 10" id="KW-0406">Ion transport</keyword>
<dbReference type="STRING" id="78915.A0A4P9XQB0"/>
<dbReference type="AlphaFoldDB" id="A0A4P9XQB0"/>
<keyword evidence="6 10" id="KW-0106">Calcium</keyword>
<dbReference type="FunFam" id="1.20.1420.30:FF:000011">
    <property type="entry name" value="Vacuolar calcium ion transporter"/>
    <property type="match status" value="1"/>
</dbReference>
<dbReference type="OrthoDB" id="1699231at2759"/>
<proteinExistence type="inferred from homology"/>
<evidence type="ECO:0000256" key="8">
    <source>
        <dbReference type="ARBA" id="ARBA00023065"/>
    </source>
</evidence>
<feature type="transmembrane region" description="Helical" evidence="10">
    <location>
        <begin position="216"/>
        <end position="238"/>
    </location>
</feature>
<dbReference type="InterPro" id="IPR004837">
    <property type="entry name" value="NaCa_Exmemb"/>
</dbReference>
<keyword evidence="4 10" id="KW-0109">Calcium transport</keyword>
<feature type="transmembrane region" description="Helical" evidence="10">
    <location>
        <begin position="117"/>
        <end position="138"/>
    </location>
</feature>
<keyword evidence="10" id="KW-0926">Vacuole</keyword>
<evidence type="ECO:0000256" key="3">
    <source>
        <dbReference type="ARBA" id="ARBA00022448"/>
    </source>
</evidence>
<sequence length="431" mass="46542">MSREAHRQAARLSRPNTFTSEDVDPADHTTGLDAEEAGGLELLAHHAEPTLASSFRYFLFGSYVNVLLLAMPLGIIAHFAHWSGTWVFVFNFFAIIPLASLLGYATEEIALRFGDTIGGLLNATFGNAVELIIAVVAVKNGKIRVVQASLLGSILSNLLLVLGFCFLLGGFRYKEQSFNTTAAQNYASLLALSCLSLLIPAAFWTSLDDHEAADKGILNLSHFSAIILLFIYLLSIYFQLSTHAHLYEAVREETVVDSSEDNGDEEHDEHATLTAPFAGAALVLVTIFVAIHADLLVDSIDAVTKGGVMSDTFVGLILLPIVGNAAEHLTAVTTAMKNKMDLAIGVALGSSMQIALLVTPLLVIIGWILGQPMTLFFSGFETVVLFVSVLITNYLIMDGKSNWLEGAMLLGSYTIIAVAFFYYPDESTAKP</sequence>
<feature type="transmembrane region" description="Helical" evidence="10">
    <location>
        <begin position="375"/>
        <end position="396"/>
    </location>
</feature>
<comment type="function">
    <text evidence="10">Has a role in promoting intracellular calcium ion sequestration via the exchange of calcium ions for hydrogen ions across the vacuolar membrane. Involved also in manganese ion homeostasis via its uptake into the vacuole.</text>
</comment>
<evidence type="ECO:0000313" key="13">
    <source>
        <dbReference type="EMBL" id="RKP08092.1"/>
    </source>
</evidence>
<evidence type="ECO:0000256" key="6">
    <source>
        <dbReference type="ARBA" id="ARBA00022837"/>
    </source>
</evidence>
<dbReference type="PANTHER" id="PTHR31503:SF22">
    <property type="entry name" value="VACUOLAR CALCIUM ION TRANSPORTER"/>
    <property type="match status" value="1"/>
</dbReference>
<gene>
    <name evidence="13" type="ORF">THASP1DRAFT_16137</name>
</gene>
<dbReference type="Proteomes" id="UP000271241">
    <property type="component" value="Unassembled WGS sequence"/>
</dbReference>
<dbReference type="GO" id="GO:0012505">
    <property type="term" value="C:endomembrane system"/>
    <property type="evidence" value="ECO:0007669"/>
    <property type="project" value="UniProtKB-SubCell"/>
</dbReference>
<feature type="region of interest" description="Disordered" evidence="11">
    <location>
        <begin position="1"/>
        <end position="30"/>
    </location>
</feature>
<dbReference type="PANTHER" id="PTHR31503">
    <property type="entry name" value="VACUOLAR CALCIUM ION TRANSPORTER"/>
    <property type="match status" value="1"/>
</dbReference>
<comment type="subcellular location">
    <subcellularLocation>
        <location evidence="1">Endomembrane system</location>
        <topology evidence="1">Multi-pass membrane protein</topology>
    </subcellularLocation>
    <subcellularLocation>
        <location evidence="10">Vacuole membrane</location>
    </subcellularLocation>
</comment>
<comment type="similarity">
    <text evidence="2 10">Belongs to the Ca(2+):cation antiporter (CaCA) (TC 2.A.19) family.</text>
</comment>
<dbReference type="InterPro" id="IPR004798">
    <property type="entry name" value="CAX-like"/>
</dbReference>
<feature type="domain" description="Sodium/calcium exchanger membrane region" evidence="12">
    <location>
        <begin position="84"/>
        <end position="240"/>
    </location>
</feature>
<dbReference type="Pfam" id="PF01699">
    <property type="entry name" value="Na_Ca_ex"/>
    <property type="match status" value="2"/>
</dbReference>
<keyword evidence="14" id="KW-1185">Reference proteome</keyword>
<evidence type="ECO:0000256" key="11">
    <source>
        <dbReference type="SAM" id="MobiDB-lite"/>
    </source>
</evidence>
<feature type="transmembrane region" description="Helical" evidence="10">
    <location>
        <begin position="313"/>
        <end position="330"/>
    </location>
</feature>
<evidence type="ECO:0000256" key="7">
    <source>
        <dbReference type="ARBA" id="ARBA00022989"/>
    </source>
</evidence>